<comment type="caution">
    <text evidence="3">The sequence shown here is derived from an EMBL/GenBank/DDBJ whole genome shotgun (WGS) entry which is preliminary data.</text>
</comment>
<feature type="region of interest" description="Disordered" evidence="1">
    <location>
        <begin position="598"/>
        <end position="648"/>
    </location>
</feature>
<evidence type="ECO:0000256" key="2">
    <source>
        <dbReference type="SAM" id="SignalP"/>
    </source>
</evidence>
<sequence length="688" mass="77640">MLYSGKSSRYCRGAYHFMICMLLLLCFSSQSFAQSIQAKLPKQLSSLSSKRFVQIPNQSSFFAFNASGDIYLLDVEQERELIVYPTPIISLKQSLSVDNATLFAVALHPSFSIAGKAGSGTFYTAHRVPFDEKSSTVRLAHQAPRNAYDIVVSEWIYLSHSKQVAENSKRELFRIASNDSEFDVKQLSFNPHLKPWQENYGILHVLLGSSGNNNSAIFSGSVLRINPTPFGLKQYTVPINNPYNQHSDIANEIALYNIEQPTVLVWQKNSHHDLLVHHYKNASPVVSSLSFGDNLKAVKPEYQFSLNDKATFSKLHYLAPNKLDSSPTYLTLDHDRAALDRVSFVDNKQHIEPSDLLGDGGLPANTVLVKVAESFIALYSVSDQVLMLMSYLPTVSAEKATVEQNKVSESKNGPFLYLTFIILVTLILWLNREKIAEENAKRKIRQQYARVEIIDGEVCLYNRHEETIAKRLNPRNIVVSELLLNQQIVNQVNAEELPFTNDVEADIKGVFNREYHSKMYGKRVRQVQLQLLDSKGKKYLICPYFRIGDQRYTKLHFKPSLALLIDFQWQISGIINPNSTPERKKEIIPDEAALKPAKVQIQRPAPVSKVPRESKAETPVAKAQSQEQSKPLDGVSDSEKSKPVSKEVQDTKIVDAIEKLVKLHQEGFLDDDEFANAKAKPLQSLVDQ</sequence>
<dbReference type="Gene3D" id="2.120.10.30">
    <property type="entry name" value="TolB, C-terminal domain"/>
    <property type="match status" value="1"/>
</dbReference>
<evidence type="ECO:0000256" key="1">
    <source>
        <dbReference type="SAM" id="MobiDB-lite"/>
    </source>
</evidence>
<gene>
    <name evidence="3" type="ORF">tloyanaT_25360</name>
</gene>
<dbReference type="Proteomes" id="UP001157134">
    <property type="component" value="Unassembled WGS sequence"/>
</dbReference>
<feature type="compositionally biased region" description="Basic and acidic residues" evidence="1">
    <location>
        <begin position="637"/>
        <end position="648"/>
    </location>
</feature>
<evidence type="ECO:0000313" key="3">
    <source>
        <dbReference type="EMBL" id="GLX86283.1"/>
    </source>
</evidence>
<reference evidence="3 4" key="1">
    <citation type="submission" date="2023-03" db="EMBL/GenBank/DDBJ databases">
        <title>Thalassotalea loyana LMG 22536T draft genome sequence.</title>
        <authorList>
            <person name="Sawabe T."/>
        </authorList>
    </citation>
    <scope>NUCLEOTIDE SEQUENCE [LARGE SCALE GENOMIC DNA]</scope>
    <source>
        <strain evidence="3 4">LMG 22536</strain>
    </source>
</reference>
<name>A0ABQ6HDX9_9GAMM</name>
<evidence type="ECO:0000313" key="4">
    <source>
        <dbReference type="Proteomes" id="UP001157134"/>
    </source>
</evidence>
<keyword evidence="2" id="KW-0732">Signal</keyword>
<feature type="signal peptide" evidence="2">
    <location>
        <begin position="1"/>
        <end position="33"/>
    </location>
</feature>
<dbReference type="InterPro" id="IPR011042">
    <property type="entry name" value="6-blade_b-propeller_TolB-like"/>
</dbReference>
<proteinExistence type="predicted"/>
<organism evidence="3 4">
    <name type="scientific">Thalassotalea loyana</name>
    <dbReference type="NCBI Taxonomy" id="280483"/>
    <lineage>
        <taxon>Bacteria</taxon>
        <taxon>Pseudomonadati</taxon>
        <taxon>Pseudomonadota</taxon>
        <taxon>Gammaproteobacteria</taxon>
        <taxon>Alteromonadales</taxon>
        <taxon>Colwelliaceae</taxon>
        <taxon>Thalassotalea</taxon>
    </lineage>
</organism>
<keyword evidence="4" id="KW-1185">Reference proteome</keyword>
<protein>
    <recommendedName>
        <fullName evidence="5">SHOCT domain-containing protein</fullName>
    </recommendedName>
</protein>
<accession>A0ABQ6HDX9</accession>
<feature type="chain" id="PRO_5045672351" description="SHOCT domain-containing protein" evidence="2">
    <location>
        <begin position="34"/>
        <end position="688"/>
    </location>
</feature>
<dbReference type="EMBL" id="BSSV01000005">
    <property type="protein sequence ID" value="GLX86283.1"/>
    <property type="molecule type" value="Genomic_DNA"/>
</dbReference>
<evidence type="ECO:0008006" key="5">
    <source>
        <dbReference type="Google" id="ProtNLM"/>
    </source>
</evidence>